<dbReference type="Gene3D" id="3.60.21.10">
    <property type="match status" value="1"/>
</dbReference>
<feature type="domain" description="Calcineurin-like phosphoesterase" evidence="1">
    <location>
        <begin position="95"/>
        <end position="289"/>
    </location>
</feature>
<dbReference type="Proteomes" id="UP000619293">
    <property type="component" value="Unassembled WGS sequence"/>
</dbReference>
<protein>
    <recommendedName>
        <fullName evidence="1">Calcineurin-like phosphoesterase domain-containing protein</fullName>
    </recommendedName>
</protein>
<sequence length="314" mass="32329">MGSYEPATAPANEINPPGVEQLVDLGAENRRCAESQLLRRPDARYRQAMRVTGTELTTVTGLAYRQARSGGGTESVRLPVQRLAVDRVPEGCDAVLVAGDLQGVAPSPYGGAAVLLGVALADHLAGWAQQGLVPPPDRLAVVLAGDLYSAPTADVRGASGDVADVWLAFAAAGCRLVTGVRGNHDVLGPSDLAGLDPAPTLLDGDAVEHGGVRFAGVGGIVGDPARPGRRAEADQLARLGRALATAPDVLVLHEGPTGSRPDQRGNPVIAERIRRGAPPITVCGHVHWPEPLSALGGGHVLNVDSRAVLLTPGR</sequence>
<name>A0A8J3NTQ9_9ACTN</name>
<proteinExistence type="predicted"/>
<dbReference type="Pfam" id="PF00149">
    <property type="entry name" value="Metallophos"/>
    <property type="match status" value="1"/>
</dbReference>
<keyword evidence="3" id="KW-1185">Reference proteome</keyword>
<evidence type="ECO:0000313" key="2">
    <source>
        <dbReference type="EMBL" id="GIF91976.1"/>
    </source>
</evidence>
<dbReference type="InterPro" id="IPR004843">
    <property type="entry name" value="Calcineurin-like_PHP"/>
</dbReference>
<dbReference type="GO" id="GO:0016787">
    <property type="term" value="F:hydrolase activity"/>
    <property type="evidence" value="ECO:0007669"/>
    <property type="project" value="InterPro"/>
</dbReference>
<dbReference type="SUPFAM" id="SSF56300">
    <property type="entry name" value="Metallo-dependent phosphatases"/>
    <property type="match status" value="1"/>
</dbReference>
<organism evidence="2 3">
    <name type="scientific">Catellatospora chokoriensis</name>
    <dbReference type="NCBI Taxonomy" id="310353"/>
    <lineage>
        <taxon>Bacteria</taxon>
        <taxon>Bacillati</taxon>
        <taxon>Actinomycetota</taxon>
        <taxon>Actinomycetes</taxon>
        <taxon>Micromonosporales</taxon>
        <taxon>Micromonosporaceae</taxon>
        <taxon>Catellatospora</taxon>
    </lineage>
</organism>
<dbReference type="EMBL" id="BONG01000039">
    <property type="protein sequence ID" value="GIF91976.1"/>
    <property type="molecule type" value="Genomic_DNA"/>
</dbReference>
<dbReference type="InterPro" id="IPR029052">
    <property type="entry name" value="Metallo-depent_PP-like"/>
</dbReference>
<evidence type="ECO:0000313" key="3">
    <source>
        <dbReference type="Proteomes" id="UP000619293"/>
    </source>
</evidence>
<reference evidence="2 3" key="1">
    <citation type="submission" date="2021-01" db="EMBL/GenBank/DDBJ databases">
        <title>Whole genome shotgun sequence of Catellatospora chokoriensis NBRC 107358.</title>
        <authorList>
            <person name="Komaki H."/>
            <person name="Tamura T."/>
        </authorList>
    </citation>
    <scope>NUCLEOTIDE SEQUENCE [LARGE SCALE GENOMIC DNA]</scope>
    <source>
        <strain evidence="2 3">NBRC 107358</strain>
    </source>
</reference>
<accession>A0A8J3NTQ9</accession>
<dbReference type="AlphaFoldDB" id="A0A8J3NTQ9"/>
<gene>
    <name evidence="2" type="ORF">Cch02nite_54200</name>
</gene>
<evidence type="ECO:0000259" key="1">
    <source>
        <dbReference type="Pfam" id="PF00149"/>
    </source>
</evidence>
<comment type="caution">
    <text evidence="2">The sequence shown here is derived from an EMBL/GenBank/DDBJ whole genome shotgun (WGS) entry which is preliminary data.</text>
</comment>